<dbReference type="Proteomes" id="UP000274429">
    <property type="component" value="Unassembled WGS sequence"/>
</dbReference>
<evidence type="ECO:0000313" key="3">
    <source>
        <dbReference type="WBParaSite" id="TTAC_0000938601-mRNA-1"/>
    </source>
</evidence>
<dbReference type="WBParaSite" id="TTAC_0000938601-mRNA-1">
    <property type="protein sequence ID" value="TTAC_0000938601-mRNA-1"/>
    <property type="gene ID" value="TTAC_0000938601"/>
</dbReference>
<evidence type="ECO:0000313" key="2">
    <source>
        <dbReference type="Proteomes" id="UP000274429"/>
    </source>
</evidence>
<name>A0A0R3X767_HYDTA</name>
<proteinExistence type="predicted"/>
<evidence type="ECO:0000313" key="1">
    <source>
        <dbReference type="EMBL" id="VDM34148.1"/>
    </source>
</evidence>
<organism evidence="3">
    <name type="scientific">Hydatigena taeniaeformis</name>
    <name type="common">Feline tapeworm</name>
    <name type="synonym">Taenia taeniaeformis</name>
    <dbReference type="NCBI Taxonomy" id="6205"/>
    <lineage>
        <taxon>Eukaryota</taxon>
        <taxon>Metazoa</taxon>
        <taxon>Spiralia</taxon>
        <taxon>Lophotrochozoa</taxon>
        <taxon>Platyhelminthes</taxon>
        <taxon>Cestoda</taxon>
        <taxon>Eucestoda</taxon>
        <taxon>Cyclophyllidea</taxon>
        <taxon>Taeniidae</taxon>
        <taxon>Hydatigera</taxon>
    </lineage>
</organism>
<keyword evidence="2" id="KW-1185">Reference proteome</keyword>
<reference evidence="1 2" key="2">
    <citation type="submission" date="2018-11" db="EMBL/GenBank/DDBJ databases">
        <authorList>
            <consortium name="Pathogen Informatics"/>
        </authorList>
    </citation>
    <scope>NUCLEOTIDE SEQUENCE [LARGE SCALE GENOMIC DNA]</scope>
</reference>
<dbReference type="EMBL" id="UYWX01020785">
    <property type="protein sequence ID" value="VDM34148.1"/>
    <property type="molecule type" value="Genomic_DNA"/>
</dbReference>
<protein>
    <submittedName>
        <fullName evidence="3">Ovule protein</fullName>
    </submittedName>
</protein>
<dbReference type="AlphaFoldDB" id="A0A0R3X767"/>
<gene>
    <name evidence="1" type="ORF">TTAC_LOCUS9371</name>
</gene>
<accession>A0A0R3X767</accession>
<reference evidence="3" key="1">
    <citation type="submission" date="2017-02" db="UniProtKB">
        <authorList>
            <consortium name="WormBaseParasite"/>
        </authorList>
    </citation>
    <scope>IDENTIFICATION</scope>
</reference>
<sequence length="75" mass="8560">MVSFSRHDWPMMVCCKGGNMEIGEETWEMEESNLLITPLYIISDFTDSSPSRPVRRFLLTPPYPIMSRSLSGSNS</sequence>